<dbReference type="EMBL" id="JAWDGP010003841">
    <property type="protein sequence ID" value="KAK3770467.1"/>
    <property type="molecule type" value="Genomic_DNA"/>
</dbReference>
<name>A0AAE0ZJV7_9GAST</name>
<dbReference type="Proteomes" id="UP001283361">
    <property type="component" value="Unassembled WGS sequence"/>
</dbReference>
<keyword evidence="3" id="KW-1185">Reference proteome</keyword>
<reference evidence="2" key="1">
    <citation type="journal article" date="2023" name="G3 (Bethesda)">
        <title>A reference genome for the long-term kleptoplast-retaining sea slug Elysia crispata morphotype clarki.</title>
        <authorList>
            <person name="Eastman K.E."/>
            <person name="Pendleton A.L."/>
            <person name="Shaikh M.A."/>
            <person name="Suttiyut T."/>
            <person name="Ogas R."/>
            <person name="Tomko P."/>
            <person name="Gavelis G."/>
            <person name="Widhalm J.R."/>
            <person name="Wisecaver J.H."/>
        </authorList>
    </citation>
    <scope>NUCLEOTIDE SEQUENCE</scope>
    <source>
        <strain evidence="2">ECLA1</strain>
    </source>
</reference>
<proteinExistence type="predicted"/>
<dbReference type="AlphaFoldDB" id="A0AAE0ZJV7"/>
<protein>
    <submittedName>
        <fullName evidence="2">Uncharacterized protein</fullName>
    </submittedName>
</protein>
<evidence type="ECO:0000256" key="1">
    <source>
        <dbReference type="SAM" id="MobiDB-lite"/>
    </source>
</evidence>
<sequence length="86" mass="9678">MGNDVVAGSPRLRRHHSRRGRTDNPRLPGREVEENRRDYNGVCRLLQHWSPHKYSCHNSEGGNTDSFGVQNSSSVKLHCSGPAVKQ</sequence>
<evidence type="ECO:0000313" key="3">
    <source>
        <dbReference type="Proteomes" id="UP001283361"/>
    </source>
</evidence>
<accession>A0AAE0ZJV7</accession>
<gene>
    <name evidence="2" type="ORF">RRG08_027950</name>
</gene>
<feature type="region of interest" description="Disordered" evidence="1">
    <location>
        <begin position="1"/>
        <end position="34"/>
    </location>
</feature>
<feature type="compositionally biased region" description="Basic and acidic residues" evidence="1">
    <location>
        <begin position="20"/>
        <end position="34"/>
    </location>
</feature>
<organism evidence="2 3">
    <name type="scientific">Elysia crispata</name>
    <name type="common">lettuce slug</name>
    <dbReference type="NCBI Taxonomy" id="231223"/>
    <lineage>
        <taxon>Eukaryota</taxon>
        <taxon>Metazoa</taxon>
        <taxon>Spiralia</taxon>
        <taxon>Lophotrochozoa</taxon>
        <taxon>Mollusca</taxon>
        <taxon>Gastropoda</taxon>
        <taxon>Heterobranchia</taxon>
        <taxon>Euthyneura</taxon>
        <taxon>Panpulmonata</taxon>
        <taxon>Sacoglossa</taxon>
        <taxon>Placobranchoidea</taxon>
        <taxon>Plakobranchidae</taxon>
        <taxon>Elysia</taxon>
    </lineage>
</organism>
<evidence type="ECO:0000313" key="2">
    <source>
        <dbReference type="EMBL" id="KAK3770467.1"/>
    </source>
</evidence>
<comment type="caution">
    <text evidence="2">The sequence shown here is derived from an EMBL/GenBank/DDBJ whole genome shotgun (WGS) entry which is preliminary data.</text>
</comment>